<gene>
    <name evidence="4" type="ORF">PFY00_00130</name>
</gene>
<comment type="similarity">
    <text evidence="1">Belongs to the ATP12 family.</text>
</comment>
<dbReference type="RefSeq" id="WP_271430488.1">
    <property type="nucleotide sequence ID" value="NZ_JAQIOY010000001.1"/>
</dbReference>
<dbReference type="Proteomes" id="UP001210720">
    <property type="component" value="Unassembled WGS sequence"/>
</dbReference>
<dbReference type="InterPro" id="IPR011419">
    <property type="entry name" value="ATP12_ATP_synth-F1-assembly"/>
</dbReference>
<evidence type="ECO:0000256" key="1">
    <source>
        <dbReference type="ARBA" id="ARBA00008231"/>
    </source>
</evidence>
<organism evidence="4 5">
    <name type="scientific">Thalassococcus lentus</name>
    <dbReference type="NCBI Taxonomy" id="1210524"/>
    <lineage>
        <taxon>Bacteria</taxon>
        <taxon>Pseudomonadati</taxon>
        <taxon>Pseudomonadota</taxon>
        <taxon>Alphaproteobacteria</taxon>
        <taxon>Rhodobacterales</taxon>
        <taxon>Roseobacteraceae</taxon>
        <taxon>Thalassococcus</taxon>
    </lineage>
</organism>
<evidence type="ECO:0000313" key="5">
    <source>
        <dbReference type="Proteomes" id="UP001210720"/>
    </source>
</evidence>
<proteinExistence type="inferred from homology"/>
<protein>
    <submittedName>
        <fullName evidence="4">ATPase</fullName>
    </submittedName>
</protein>
<dbReference type="Pfam" id="PF07542">
    <property type="entry name" value="ATP12"/>
    <property type="match status" value="1"/>
</dbReference>
<accession>A0ABT4XME8</accession>
<evidence type="ECO:0000256" key="2">
    <source>
        <dbReference type="ARBA" id="ARBA00022946"/>
    </source>
</evidence>
<dbReference type="SUPFAM" id="SSF160909">
    <property type="entry name" value="ATP12-like"/>
    <property type="match status" value="1"/>
</dbReference>
<reference evidence="4 5" key="1">
    <citation type="submission" date="2023-01" db="EMBL/GenBank/DDBJ databases">
        <title>Thalassococcus onchidii sp. nov., isolated from a marine invertebrate from the South China Sea.</title>
        <authorList>
            <person name="Xu S."/>
            <person name="Liu Z."/>
            <person name="Xu Y."/>
        </authorList>
    </citation>
    <scope>NUCLEOTIDE SEQUENCE [LARGE SCALE GENOMIC DNA]</scope>
    <source>
        <strain evidence="4 5">KCTC 32084</strain>
    </source>
</reference>
<dbReference type="EMBL" id="JAQIOY010000001">
    <property type="protein sequence ID" value="MDA7423117.1"/>
    <property type="molecule type" value="Genomic_DNA"/>
</dbReference>
<dbReference type="PANTHER" id="PTHR21013">
    <property type="entry name" value="ATP SYNTHASE MITOCHONDRIAL F1 COMPLEX ASSEMBLY FACTOR 2/ATP12 PROTEIN, MITOCHONDRIAL PRECURSOR"/>
    <property type="match status" value="1"/>
</dbReference>
<dbReference type="InterPro" id="IPR042272">
    <property type="entry name" value="ATP12_ATP_synth-F1-assembly_N"/>
</dbReference>
<dbReference type="PANTHER" id="PTHR21013:SF10">
    <property type="entry name" value="ATP SYNTHASE MITOCHONDRIAL F1 COMPLEX ASSEMBLY FACTOR 2"/>
    <property type="match status" value="1"/>
</dbReference>
<keyword evidence="3" id="KW-0143">Chaperone</keyword>
<evidence type="ECO:0000313" key="4">
    <source>
        <dbReference type="EMBL" id="MDA7423117.1"/>
    </source>
</evidence>
<keyword evidence="5" id="KW-1185">Reference proteome</keyword>
<keyword evidence="2" id="KW-0809">Transit peptide</keyword>
<dbReference type="InterPro" id="IPR023335">
    <property type="entry name" value="ATP12_ortho_dom_sf"/>
</dbReference>
<dbReference type="Gene3D" id="3.30.2180.10">
    <property type="entry name" value="ATP12-like"/>
    <property type="match status" value="1"/>
</dbReference>
<comment type="caution">
    <text evidence="4">The sequence shown here is derived from an EMBL/GenBank/DDBJ whole genome shotgun (WGS) entry which is preliminary data.</text>
</comment>
<dbReference type="Gene3D" id="1.10.3580.10">
    <property type="entry name" value="ATP12 ATPase"/>
    <property type="match status" value="1"/>
</dbReference>
<evidence type="ECO:0000256" key="3">
    <source>
        <dbReference type="ARBA" id="ARBA00023186"/>
    </source>
</evidence>
<sequence>MSEWAPKRFWKSTEVAQTEGGYTVTLDGRSVRTPAKTLLVLPTQTLANAIAAEWDAQEDKVDPNTMPFTRTSNSALDKVRIQFSEVADMLADYGDSDLLCYRADGPAELVERQARKWDPVLDWAAQELGARLESRQGIMHEPQDASALAELRARVHSLSAFQLAAFHDLVSLPGSLILGFATSEGKLPAQEAWKLSRLDEIWQAEQWGKDDEAEQMANIKQAAFEHASKFFGMAA</sequence>
<name>A0ABT4XME8_9RHOB</name>